<feature type="compositionally biased region" description="Basic and acidic residues" evidence="1">
    <location>
        <begin position="1184"/>
        <end position="1196"/>
    </location>
</feature>
<accession>A0A819XK14</accession>
<sequence length="1262" mass="145433">MDASNNNEGVGVDVTAILVHPNSHPIMKLAEPALNVLFEQFQERSHETIRPELAHCVGLIGYVMLNEGEPKFAEWIFEYLNEVRKSDVQRQLLINAFRHSIQNEDEMLCLTNSIQQISEQLKKILESIVHAPLMIAAITDTIIDLSRIYPQIFQDIFVDIVDILIGWYIEPLPTDRILEYISQALHKFRPFWVEQIEATTLTLLDNFIEDADNYAQQFELHGNDDDDDIGAFTDKIAALYRLKTKHANTAVCILLEVFSQFDEQLQNDIFDFIIQQTRLHTQDWPYEADVNFLRLIMKIVDLSDHDSCAKLASSIFAVNSRLWLYRFLYSNSLIQDVLQLFNRLLRIKSIPVVQQVYQAILADMTSNFNVLLNVLEQKTIVIARQYPAVDYGVLKTLYSHCAAHEHLIHNSDLFKQNDTNNTMSLTKDNFEDLLKLLHCLIANSHLSCHDTKYEIYSDEEEICNLCCRLLNKIVKRQRDLDISFLVRKFPTRGKLLSSKNDYSGFASIFKRNHMNSPYLGTFTTHCFNLILGYILVNHQMSRMYATTWLERLFQSCQRQSNNESSKDEHLSEDQHRLLKTLRFFAWSIDNNTKKVEAPSSEQTNGSSTSSSSGETVKFFCITNKSTCCEWLNRIRIPIILTALRSGQYESAARNFNQYLLHTCSLGQAEASEFEFVIISFVQSLIKLHNICEHEAAGNLEQAAYEYKLLLNEHFKSLLMINEKKEDKISGGLVKFLIQKVYDCYLSLHQWPELIAWNDTYIKMQMAFLQDDNEDLRTAMETTIDINAIRAMSCFENRDFEGLKVSMRKMPNSQATGEELGRSISCGWDMEAFDMLATVETLKGVSKRRSGLWSLNAILQLTRIHNVDEHASWSEERAAISQVAALYQSENRKVPLLPGQKFAPVQHSVRALNYILLYSQLSSNNQKIYDILLNGHVLQLKVIMKQQQIMLCEFGKLCQLRKQYIITGLGVDIAGEPFVRKNIPLDELLIGELLDFSTLTCPNLAKSWFRFADWAYLWGRQLLARSIPLSSLDVGQQVRSILPSEVSSDEVTEISRILSSIRILNDDDSELTASELSSLHSYRTDLSRACSLLTKHPMLIEQLLPQQLRTIFETNLLSLPTVAWKRLIPQLFSHLNHPDSFVRDYLTNLLIRIAKDFPQLILYSVVVGITDDSKMRRIKSRDDNIYQRKSASTHESEDEKSENDIDEDDEEEDDIEKQENAVAMQNSFRLIYNVLSETNSHVVGQVKLFIHELRRVTVLWNEL</sequence>
<gene>
    <name evidence="2" type="ORF">UXM345_LOCUS24397</name>
</gene>
<dbReference type="Proteomes" id="UP000663842">
    <property type="component" value="Unassembled WGS sequence"/>
</dbReference>
<organism evidence="2 3">
    <name type="scientific">Rotaria magnacalcarata</name>
    <dbReference type="NCBI Taxonomy" id="392030"/>
    <lineage>
        <taxon>Eukaryota</taxon>
        <taxon>Metazoa</taxon>
        <taxon>Spiralia</taxon>
        <taxon>Gnathifera</taxon>
        <taxon>Rotifera</taxon>
        <taxon>Eurotatoria</taxon>
        <taxon>Bdelloidea</taxon>
        <taxon>Philodinida</taxon>
        <taxon>Philodinidae</taxon>
        <taxon>Rotaria</taxon>
    </lineage>
</organism>
<dbReference type="AlphaFoldDB" id="A0A819XK14"/>
<dbReference type="GO" id="GO:0004674">
    <property type="term" value="F:protein serine/threonine kinase activity"/>
    <property type="evidence" value="ECO:0007669"/>
    <property type="project" value="InterPro"/>
</dbReference>
<dbReference type="GO" id="GO:0005634">
    <property type="term" value="C:nucleus"/>
    <property type="evidence" value="ECO:0007669"/>
    <property type="project" value="TreeGrafter"/>
</dbReference>
<dbReference type="PANTHER" id="PTHR11139">
    <property type="entry name" value="ATAXIA TELANGIECTASIA MUTATED ATM -RELATED"/>
    <property type="match status" value="1"/>
</dbReference>
<comment type="caution">
    <text evidence="2">The sequence shown here is derived from an EMBL/GenBank/DDBJ whole genome shotgun (WGS) entry which is preliminary data.</text>
</comment>
<name>A0A819XK14_9BILA</name>
<protein>
    <submittedName>
        <fullName evidence="2">Uncharacterized protein</fullName>
    </submittedName>
</protein>
<feature type="compositionally biased region" description="Acidic residues" evidence="1">
    <location>
        <begin position="1197"/>
        <end position="1215"/>
    </location>
</feature>
<dbReference type="EMBL" id="CAJOBF010004424">
    <property type="protein sequence ID" value="CAF4137926.1"/>
    <property type="molecule type" value="Genomic_DNA"/>
</dbReference>
<evidence type="ECO:0000313" key="3">
    <source>
        <dbReference type="Proteomes" id="UP000663842"/>
    </source>
</evidence>
<evidence type="ECO:0000256" key="1">
    <source>
        <dbReference type="SAM" id="MobiDB-lite"/>
    </source>
</evidence>
<dbReference type="InterPro" id="IPR050517">
    <property type="entry name" value="DDR_Repair_Kinase"/>
</dbReference>
<dbReference type="InterPro" id="IPR031559">
    <property type="entry name" value="SMG1"/>
</dbReference>
<dbReference type="GO" id="GO:0000184">
    <property type="term" value="P:nuclear-transcribed mRNA catabolic process, nonsense-mediated decay"/>
    <property type="evidence" value="ECO:0007669"/>
    <property type="project" value="InterPro"/>
</dbReference>
<dbReference type="Pfam" id="PF15785">
    <property type="entry name" value="SMG1"/>
    <property type="match status" value="2"/>
</dbReference>
<proteinExistence type="predicted"/>
<dbReference type="SUPFAM" id="SSF48371">
    <property type="entry name" value="ARM repeat"/>
    <property type="match status" value="1"/>
</dbReference>
<dbReference type="InterPro" id="IPR016024">
    <property type="entry name" value="ARM-type_fold"/>
</dbReference>
<reference evidence="2" key="1">
    <citation type="submission" date="2021-02" db="EMBL/GenBank/DDBJ databases">
        <authorList>
            <person name="Nowell W R."/>
        </authorList>
    </citation>
    <scope>NUCLEOTIDE SEQUENCE</scope>
</reference>
<feature type="region of interest" description="Disordered" evidence="1">
    <location>
        <begin position="1184"/>
        <end position="1215"/>
    </location>
</feature>
<evidence type="ECO:0000313" key="2">
    <source>
        <dbReference type="EMBL" id="CAF4137926.1"/>
    </source>
</evidence>